<dbReference type="SUPFAM" id="SSF89895">
    <property type="entry name" value="FYSH domain"/>
    <property type="match status" value="1"/>
</dbReference>
<keyword evidence="8" id="KW-1185">Reference proteome</keyword>
<dbReference type="InterPro" id="IPR039100">
    <property type="entry name" value="Sdo1/SBDS-like"/>
</dbReference>
<comment type="similarity">
    <text evidence="2">Belongs to the SDO1/SBDS family.</text>
</comment>
<organism evidence="7 8">
    <name type="scientific">Musa troglodytarum</name>
    <name type="common">fe'i banana</name>
    <dbReference type="NCBI Taxonomy" id="320322"/>
    <lineage>
        <taxon>Eukaryota</taxon>
        <taxon>Viridiplantae</taxon>
        <taxon>Streptophyta</taxon>
        <taxon>Embryophyta</taxon>
        <taxon>Tracheophyta</taxon>
        <taxon>Spermatophyta</taxon>
        <taxon>Magnoliopsida</taxon>
        <taxon>Liliopsida</taxon>
        <taxon>Zingiberales</taxon>
        <taxon>Musaceae</taxon>
        <taxon>Musa</taxon>
    </lineage>
</organism>
<evidence type="ECO:0000256" key="1">
    <source>
        <dbReference type="ARBA" id="ARBA00004496"/>
    </source>
</evidence>
<gene>
    <name evidence="7" type="ORF">MUK42_19078</name>
</gene>
<dbReference type="InterPro" id="IPR019783">
    <property type="entry name" value="SDO1/SBDS_N"/>
</dbReference>
<dbReference type="Gene3D" id="3.30.1250.10">
    <property type="entry name" value="Ribosome maturation protein SBDS, N-terminal domain"/>
    <property type="match status" value="1"/>
</dbReference>
<reference evidence="7" key="1">
    <citation type="submission" date="2022-05" db="EMBL/GenBank/DDBJ databases">
        <title>The Musa troglodytarum L. genome provides insights into the mechanism of non-climacteric behaviour and enrichment of carotenoids.</title>
        <authorList>
            <person name="Wang J."/>
        </authorList>
    </citation>
    <scope>NUCLEOTIDE SEQUENCE</scope>
    <source>
        <tissue evidence="7">Leaf</tissue>
    </source>
</reference>
<keyword evidence="4" id="KW-0690">Ribosome biogenesis</keyword>
<protein>
    <submittedName>
        <fullName evidence="7">Ribosome maturation protein</fullName>
    </submittedName>
</protein>
<dbReference type="AlphaFoldDB" id="A0A9E7FTN5"/>
<comment type="subunit">
    <text evidence="5">Associates with the 60S ribosomal subunit.</text>
</comment>
<dbReference type="InterPro" id="IPR036786">
    <property type="entry name" value="Ribosome_mat_SBDS_N_sf"/>
</dbReference>
<dbReference type="PANTHER" id="PTHR10927:SF1">
    <property type="entry name" value="RIBOSOME MATURATION PROTEIN SBDS"/>
    <property type="match status" value="1"/>
</dbReference>
<dbReference type="Proteomes" id="UP001055439">
    <property type="component" value="Chromosome 5"/>
</dbReference>
<sequence length="142" mass="15942">MLKSLVQPIGQKRLTGIAIVRLKKHGVRFEIACYNNKLLSWRSRVEKDVDELPQSHTVYSKVSNGILAKKEGFGCEKKRNPGVLTELLGFRQRRASTSCREGKRTLAIKLVLGCCKFATIVMHKTINRQTLADGVTSDLEKS</sequence>
<keyword evidence="3" id="KW-0963">Cytoplasm</keyword>
<evidence type="ECO:0000256" key="5">
    <source>
        <dbReference type="ARBA" id="ARBA00049708"/>
    </source>
</evidence>
<proteinExistence type="inferred from homology"/>
<dbReference type="GO" id="GO:0005737">
    <property type="term" value="C:cytoplasm"/>
    <property type="evidence" value="ECO:0007669"/>
    <property type="project" value="UniProtKB-SubCell"/>
</dbReference>
<evidence type="ECO:0000256" key="3">
    <source>
        <dbReference type="ARBA" id="ARBA00022490"/>
    </source>
</evidence>
<comment type="subcellular location">
    <subcellularLocation>
        <location evidence="1">Cytoplasm</location>
    </subcellularLocation>
</comment>
<dbReference type="EMBL" id="CP097507">
    <property type="protein sequence ID" value="URE02066.1"/>
    <property type="molecule type" value="Genomic_DNA"/>
</dbReference>
<accession>A0A9E7FTN5</accession>
<evidence type="ECO:0000256" key="2">
    <source>
        <dbReference type="ARBA" id="ARBA00007433"/>
    </source>
</evidence>
<feature type="domain" description="Ribosome maturation protein SDO1/SBDS N-terminal" evidence="6">
    <location>
        <begin position="18"/>
        <end position="71"/>
    </location>
</feature>
<evidence type="ECO:0000313" key="7">
    <source>
        <dbReference type="EMBL" id="URE02066.1"/>
    </source>
</evidence>
<name>A0A9E7FTN5_9LILI</name>
<evidence type="ECO:0000313" key="8">
    <source>
        <dbReference type="Proteomes" id="UP001055439"/>
    </source>
</evidence>
<dbReference type="Pfam" id="PF01172">
    <property type="entry name" value="SBDS_N"/>
    <property type="match status" value="1"/>
</dbReference>
<evidence type="ECO:0000256" key="4">
    <source>
        <dbReference type="ARBA" id="ARBA00022517"/>
    </source>
</evidence>
<dbReference type="OrthoDB" id="10253092at2759"/>
<evidence type="ECO:0000259" key="6">
    <source>
        <dbReference type="Pfam" id="PF01172"/>
    </source>
</evidence>
<dbReference type="GO" id="GO:0042254">
    <property type="term" value="P:ribosome biogenesis"/>
    <property type="evidence" value="ECO:0007669"/>
    <property type="project" value="UniProtKB-KW"/>
</dbReference>
<dbReference type="PANTHER" id="PTHR10927">
    <property type="entry name" value="RIBOSOME MATURATION PROTEIN SBDS"/>
    <property type="match status" value="1"/>
</dbReference>